<comment type="caution">
    <text evidence="1">The sequence shown here is derived from an EMBL/GenBank/DDBJ whole genome shotgun (WGS) entry which is preliminary data.</text>
</comment>
<dbReference type="Proteomes" id="UP000247746">
    <property type="component" value="Unassembled WGS sequence"/>
</dbReference>
<accession>A0A2V4UX21</accession>
<protein>
    <submittedName>
        <fullName evidence="1">Uncharacterized protein</fullName>
    </submittedName>
</protein>
<evidence type="ECO:0000313" key="2">
    <source>
        <dbReference type="Proteomes" id="UP000247746"/>
    </source>
</evidence>
<name>A0A2V4UX21_9GAMM</name>
<dbReference type="EMBL" id="QJSU01000010">
    <property type="protein sequence ID" value="PYE38001.1"/>
    <property type="molecule type" value="Genomic_DNA"/>
</dbReference>
<reference evidence="1 2" key="1">
    <citation type="submission" date="2018-06" db="EMBL/GenBank/DDBJ databases">
        <title>Genomic Encyclopedia of Type Strains, Phase III (KMG-III): the genomes of soil and plant-associated and newly described type strains.</title>
        <authorList>
            <person name="Whitman W."/>
        </authorList>
    </citation>
    <scope>NUCLEOTIDE SEQUENCE [LARGE SCALE GENOMIC DNA]</scope>
    <source>
        <strain evidence="1 2">CECT 5889</strain>
    </source>
</reference>
<keyword evidence="2" id="KW-1185">Reference proteome</keyword>
<gene>
    <name evidence="1" type="ORF">DFP82_11082</name>
</gene>
<proteinExistence type="predicted"/>
<evidence type="ECO:0000313" key="1">
    <source>
        <dbReference type="EMBL" id="PYE38001.1"/>
    </source>
</evidence>
<dbReference type="AlphaFoldDB" id="A0A2V4UX21"/>
<organism evidence="1 2">
    <name type="scientific">Psychrobacter fozii</name>
    <dbReference type="NCBI Taxonomy" id="198480"/>
    <lineage>
        <taxon>Bacteria</taxon>
        <taxon>Pseudomonadati</taxon>
        <taxon>Pseudomonadota</taxon>
        <taxon>Gammaproteobacteria</taxon>
        <taxon>Moraxellales</taxon>
        <taxon>Moraxellaceae</taxon>
        <taxon>Psychrobacter</taxon>
    </lineage>
</organism>
<sequence>MTLVVEMAAGVIDYFLSGKPARVKPNNINNGIP</sequence>